<dbReference type="AlphaFoldDB" id="A0A8H7IM22"/>
<feature type="compositionally biased region" description="Polar residues" evidence="1">
    <location>
        <begin position="364"/>
        <end position="375"/>
    </location>
</feature>
<reference evidence="2" key="1">
    <citation type="submission" date="2020-09" db="EMBL/GenBank/DDBJ databases">
        <title>Comparative genome analyses of four rice-infecting Rhizoctonia solani isolates reveal extensive enrichment of homogalacturonan modification genes.</title>
        <authorList>
            <person name="Lee D.-Y."/>
            <person name="Jeon J."/>
            <person name="Kim K.-T."/>
            <person name="Cheong K."/>
            <person name="Song H."/>
            <person name="Choi G."/>
            <person name="Ko J."/>
            <person name="Opiyo S.O."/>
            <person name="Zuo S."/>
            <person name="Madhav S."/>
            <person name="Lee Y.-H."/>
            <person name="Wang G.-L."/>
        </authorList>
    </citation>
    <scope>NUCLEOTIDE SEQUENCE</scope>
    <source>
        <strain evidence="2">AG1-IA B2</strain>
    </source>
</reference>
<gene>
    <name evidence="2" type="ORF">RHS01_00685</name>
</gene>
<feature type="compositionally biased region" description="Low complexity" evidence="1">
    <location>
        <begin position="640"/>
        <end position="676"/>
    </location>
</feature>
<protein>
    <submittedName>
        <fullName evidence="2">Uncharacterized protein</fullName>
    </submittedName>
</protein>
<accession>A0A8H7IM22</accession>
<name>A0A8H7IM22_9AGAM</name>
<feature type="region of interest" description="Disordered" evidence="1">
    <location>
        <begin position="879"/>
        <end position="903"/>
    </location>
</feature>
<evidence type="ECO:0000256" key="1">
    <source>
        <dbReference type="SAM" id="MobiDB-lite"/>
    </source>
</evidence>
<feature type="compositionally biased region" description="Polar residues" evidence="1">
    <location>
        <begin position="327"/>
        <end position="348"/>
    </location>
</feature>
<evidence type="ECO:0000313" key="3">
    <source>
        <dbReference type="Proteomes" id="UP000614334"/>
    </source>
</evidence>
<dbReference type="Proteomes" id="UP000614334">
    <property type="component" value="Unassembled WGS sequence"/>
</dbReference>
<sequence>MSAPPTPQRSASESLTSRFKRNPIRGLTLGGGRPASPSTTTSSTGRVTPTRSATRDSSTPPPTTRSRSSIIPSALQRRISSTIAPSSTKASSSKAPSSEAVNDLDIKSAPSTTEQGSIDAPKEDISADVSGHARALSGSTVESEPPMTPPPAPAAEPLPISKPEDLTSDSPHDGASIASSRSPSRLRRQVSNISRRSVSGSIRRLSLLGPASPPQAETASIHAQGEMQKSLSRSPSISSLRRHAASPEPIPTKTAESTSTPEPVSEPEAPKAVDSESEVGQPEVIPQVAQTEAPQIEAPQTKVPEPVVEEPEPEHQPEVRTEVQPAVVSTPQESTPASSVNAQSSNEPPASRPVEPHTPIKPSMSRNASTTSFGRSPTPDKPDTKRRSTFTKWARKSIDRRPSVSGSPGLVRSPSRGPVDDESDTESVKERERKWGTGLPVPDPPAPKKSEDNMKRRFSLGRRDSAKSPNDSPVESDKKSGWGKVIRAVTKAKKEKADSSASTPEASSLDVSTELAESRPSLMIPERLYNDQRPLSAIVESPVAPLNPHMLVRSQSPEQVFGAPVPVGAMDSPVVVKAETTSPELSPVMVTIDSDASGMDSAVENLQALDAVAAEVQPPVETIAEEPSQSVEVEQPQDSPAPAEETPVAVEEVSVPEIVAPEAEAPTIPVAETTTPTPAPAPAPANLMSPVSPNSPSSSPWDAGIEREIARARPPRQSNGGPSTSNRRGSPAPSIIGVKRKHPDEPTEVGKARVRYLPGECDSEPEQNTVSLNVDGHLDWAVSPAIQLAVTLSLVLPRRKRDVANPSNRKRGGWWPLRRGQRTEMRFNAIRGVNDETPIVSKTWAVPAAVRTTAKVVTAPARWMFHFFVPREADEEDLEDEAAPRRFEFSLSPSPEPDLECPR</sequence>
<dbReference type="EMBL" id="JACYCF010000001">
    <property type="protein sequence ID" value="KAF8760882.1"/>
    <property type="molecule type" value="Genomic_DNA"/>
</dbReference>
<feature type="compositionally biased region" description="Low complexity" evidence="1">
    <location>
        <begin position="190"/>
        <end position="209"/>
    </location>
</feature>
<feature type="compositionally biased region" description="Basic and acidic residues" evidence="1">
    <location>
        <begin position="446"/>
        <end position="466"/>
    </location>
</feature>
<proteinExistence type="predicted"/>
<feature type="compositionally biased region" description="Pro residues" evidence="1">
    <location>
        <begin position="146"/>
        <end position="156"/>
    </location>
</feature>
<evidence type="ECO:0000313" key="2">
    <source>
        <dbReference type="EMBL" id="KAF8760882.1"/>
    </source>
</evidence>
<feature type="compositionally biased region" description="Polar residues" evidence="1">
    <location>
        <begin position="716"/>
        <end position="728"/>
    </location>
</feature>
<feature type="compositionally biased region" description="Low complexity" evidence="1">
    <location>
        <begin position="689"/>
        <end position="700"/>
    </location>
</feature>
<comment type="caution">
    <text evidence="2">The sequence shown here is derived from an EMBL/GenBank/DDBJ whole genome shotgun (WGS) entry which is preliminary data.</text>
</comment>
<feature type="compositionally biased region" description="Polar residues" evidence="1">
    <location>
        <begin position="627"/>
        <end position="638"/>
    </location>
</feature>
<feature type="compositionally biased region" description="Low complexity" evidence="1">
    <location>
        <begin position="230"/>
        <end position="239"/>
    </location>
</feature>
<feature type="region of interest" description="Disordered" evidence="1">
    <location>
        <begin position="617"/>
        <end position="749"/>
    </location>
</feature>
<feature type="compositionally biased region" description="Basic and acidic residues" evidence="1">
    <location>
        <begin position="426"/>
        <end position="435"/>
    </location>
</feature>
<feature type="compositionally biased region" description="Low complexity" evidence="1">
    <location>
        <begin position="34"/>
        <end position="69"/>
    </location>
</feature>
<organism evidence="2 3">
    <name type="scientific">Rhizoctonia solani</name>
    <dbReference type="NCBI Taxonomy" id="456999"/>
    <lineage>
        <taxon>Eukaryota</taxon>
        <taxon>Fungi</taxon>
        <taxon>Dikarya</taxon>
        <taxon>Basidiomycota</taxon>
        <taxon>Agaricomycotina</taxon>
        <taxon>Agaricomycetes</taxon>
        <taxon>Cantharellales</taxon>
        <taxon>Ceratobasidiaceae</taxon>
        <taxon>Rhizoctonia</taxon>
    </lineage>
</organism>
<feature type="compositionally biased region" description="Low complexity" evidence="1">
    <location>
        <begin position="79"/>
        <end position="98"/>
    </location>
</feature>
<feature type="region of interest" description="Disordered" evidence="1">
    <location>
        <begin position="1"/>
        <end position="516"/>
    </location>
</feature>
<feature type="compositionally biased region" description="Polar residues" evidence="1">
    <location>
        <begin position="8"/>
        <end position="17"/>
    </location>
</feature>